<evidence type="ECO:0000313" key="4">
    <source>
        <dbReference type="EMBL" id="RVU94990.1"/>
    </source>
</evidence>
<organism evidence="4 5">
    <name type="scientific">Enterococcus avium</name>
    <name type="common">Streptococcus avium</name>
    <dbReference type="NCBI Taxonomy" id="33945"/>
    <lineage>
        <taxon>Bacteria</taxon>
        <taxon>Bacillati</taxon>
        <taxon>Bacillota</taxon>
        <taxon>Bacilli</taxon>
        <taxon>Lactobacillales</taxon>
        <taxon>Enterococcaceae</taxon>
        <taxon>Enterococcus</taxon>
    </lineage>
</organism>
<evidence type="ECO:0000256" key="1">
    <source>
        <dbReference type="ARBA" id="ARBA00093462"/>
    </source>
</evidence>
<dbReference type="SUPFAM" id="SSF158499">
    <property type="entry name" value="DnaD domain-like"/>
    <property type="match status" value="1"/>
</dbReference>
<sequence length="317" mass="36239">MARPTKSGLDYFPLDVDIFEDEKIEAIAGEFGIKGELAVIKLLCAVYKKGYFVVWNDLTRATLLKRLPGVSKELLEQIVIRLVTWGFFDEDLFNSAKVLTSENIQANFFEATKRRKSPKPTAYLINANNNSQAEGVNVNINPQSKGNKTKVNNINASVSSNTKDSEDSAVRYWLNQVNSAEAPFITQSIQHWVNDFGGQDEIVILAIDDMLKHGARNYNYLNQILKSWEESKIDTVEKARKHLTGHYSRNSNNQKRGNDWTTKRLWDHWWAEKMSGNASLDYFAEKYGNRGVTETEIEILRKEIVKRGMEDAISRNH</sequence>
<comment type="similarity">
    <text evidence="1">Belongs to the DnaB/DnaD family.</text>
</comment>
<dbReference type="PANTHER" id="PTHR39196">
    <property type="entry name" value="PRIMOSOME, DNAD SUBUNIT"/>
    <property type="match status" value="1"/>
</dbReference>
<evidence type="ECO:0000259" key="2">
    <source>
        <dbReference type="Pfam" id="PF07261"/>
    </source>
</evidence>
<evidence type="ECO:0000259" key="3">
    <source>
        <dbReference type="Pfam" id="PF14297"/>
    </source>
</evidence>
<dbReference type="Pfam" id="PF07261">
    <property type="entry name" value="DnaB_2"/>
    <property type="match status" value="1"/>
</dbReference>
<dbReference type="InterPro" id="IPR006343">
    <property type="entry name" value="DnaB/C_C"/>
</dbReference>
<comment type="caution">
    <text evidence="4">The sequence shown here is derived from an EMBL/GenBank/DDBJ whole genome shotgun (WGS) entry which is preliminary data.</text>
</comment>
<dbReference type="RefSeq" id="WP_016180041.1">
    <property type="nucleotide sequence ID" value="NZ_JADNJH010000020.1"/>
</dbReference>
<protein>
    <submittedName>
        <fullName evidence="4">DUF4373 domain-containing protein</fullName>
    </submittedName>
</protein>
<accession>A0A437UN21</accession>
<evidence type="ECO:0000313" key="5">
    <source>
        <dbReference type="Proteomes" id="UP000288388"/>
    </source>
</evidence>
<name>A0A437UN21_ENTAV</name>
<dbReference type="InterPro" id="IPR025400">
    <property type="entry name" value="Lin1244/Lin1753-like_N"/>
</dbReference>
<feature type="domain" description="Lin1244/Lin1753-like N-terminal" evidence="3">
    <location>
        <begin position="11"/>
        <end position="104"/>
    </location>
</feature>
<gene>
    <name evidence="4" type="ORF">EK398_09040</name>
</gene>
<dbReference type="Proteomes" id="UP000288388">
    <property type="component" value="Unassembled WGS sequence"/>
</dbReference>
<dbReference type="NCBIfam" id="TIGR01446">
    <property type="entry name" value="DnaD_dom"/>
    <property type="match status" value="1"/>
</dbReference>
<dbReference type="InterPro" id="IPR034829">
    <property type="entry name" value="DnaD-like_sf"/>
</dbReference>
<reference evidence="4 5" key="1">
    <citation type="submission" date="2018-12" db="EMBL/GenBank/DDBJ databases">
        <title>A novel vanA-carrying plasmid in a clinical isolate of Enterococcus avium.</title>
        <authorList>
            <person name="Bernasconi O.J."/>
            <person name="Luzzaro F."/>
            <person name="Endimiani A."/>
        </authorList>
    </citation>
    <scope>NUCLEOTIDE SEQUENCE [LARGE SCALE GENOMIC DNA]</scope>
    <source>
        <strain evidence="4 5">LC0559/18</strain>
    </source>
</reference>
<dbReference type="AlphaFoldDB" id="A0A437UN21"/>
<dbReference type="Gene3D" id="1.10.10.630">
    <property type="entry name" value="DnaD domain-like"/>
    <property type="match status" value="1"/>
</dbReference>
<proteinExistence type="inferred from homology"/>
<dbReference type="Pfam" id="PF14297">
    <property type="entry name" value="Lin1244_N"/>
    <property type="match status" value="1"/>
</dbReference>
<feature type="domain" description="DnaB/C C-terminal" evidence="2">
    <location>
        <begin position="181"/>
        <end position="242"/>
    </location>
</feature>
<dbReference type="EMBL" id="RYZS01000001">
    <property type="protein sequence ID" value="RVU94990.1"/>
    <property type="molecule type" value="Genomic_DNA"/>
</dbReference>
<dbReference type="PANTHER" id="PTHR39196:SF1">
    <property type="entry name" value="PRIMOSOME, DNAD SUBUNIT"/>
    <property type="match status" value="1"/>
</dbReference>